<proteinExistence type="predicted"/>
<dbReference type="InterPro" id="IPR013657">
    <property type="entry name" value="SCL35B1-4/HUT1"/>
</dbReference>
<keyword evidence="6 8" id="KW-0472">Membrane</keyword>
<feature type="transmembrane region" description="Helical" evidence="8">
    <location>
        <begin position="228"/>
        <end position="246"/>
    </location>
</feature>
<name>A0A9W5TE89_BABOV</name>
<keyword evidence="4" id="KW-0256">Endoplasmic reticulum</keyword>
<accession>A0A9W5TE89</accession>
<feature type="transmembrane region" description="Helical" evidence="8">
    <location>
        <begin position="258"/>
        <end position="277"/>
    </location>
</feature>
<dbReference type="Pfam" id="PF08449">
    <property type="entry name" value="UAA"/>
    <property type="match status" value="1"/>
</dbReference>
<dbReference type="GO" id="GO:0005459">
    <property type="term" value="F:UDP-galactose transmembrane transporter activity"/>
    <property type="evidence" value="ECO:0007669"/>
    <property type="project" value="TreeGrafter"/>
</dbReference>
<dbReference type="GO" id="GO:0005789">
    <property type="term" value="C:endoplasmic reticulum membrane"/>
    <property type="evidence" value="ECO:0007669"/>
    <property type="project" value="UniProtKB-SubCell"/>
</dbReference>
<dbReference type="OrthoDB" id="1601at2759"/>
<organism evidence="9 10">
    <name type="scientific">Babesia ovis</name>
    <dbReference type="NCBI Taxonomy" id="5869"/>
    <lineage>
        <taxon>Eukaryota</taxon>
        <taxon>Sar</taxon>
        <taxon>Alveolata</taxon>
        <taxon>Apicomplexa</taxon>
        <taxon>Aconoidasida</taxon>
        <taxon>Piroplasmida</taxon>
        <taxon>Babesiidae</taxon>
        <taxon>Babesia</taxon>
    </lineage>
</organism>
<sequence>MDTTGSRRGTVRRKTAATKKPSGLQPQGGACSDDTYDHKLMQRESQPSDNKHSLIDKFQSKMEINVKNSTSKADMRRNFLKDVGLASFLFGLVCTCFIIYQYLQELLMRIPVHNGMKFDYPVFLTFTCFATNLITTSILMGGMQLKYNRDYKLRSDPYMPRKNVFDQLDRTIAFLGVLAAISNVCAMVSSLTAVKFIGVPTQIVIKSAKMIPILIGGFIIFKKRYPWYDYVAVLLITGCIISFNIFKPNSKMDGENTVFGLCMCFFSLLCDGITGPIEDKMLSLKDLHPYLLLFILNFFGFPVVTASVFIFEGAEPFAVIAREPRIWGYVALLSLTASLGQVVIVVCLKLYGSLYTTLMTTIRKIASSLISIFYFNHAMSAAQWVSMSGTFAVLLARQLLKYKLSSKTKGAPGHGH</sequence>
<evidence type="ECO:0000256" key="2">
    <source>
        <dbReference type="ARBA" id="ARBA00022448"/>
    </source>
</evidence>
<feature type="transmembrane region" description="Helical" evidence="8">
    <location>
        <begin position="83"/>
        <end position="103"/>
    </location>
</feature>
<evidence type="ECO:0000256" key="4">
    <source>
        <dbReference type="ARBA" id="ARBA00022824"/>
    </source>
</evidence>
<keyword evidence="10" id="KW-1185">Reference proteome</keyword>
<comment type="caution">
    <text evidence="9">The sequence shown here is derived from an EMBL/GenBank/DDBJ whole genome shotgun (WGS) entry which is preliminary data.</text>
</comment>
<dbReference type="AlphaFoldDB" id="A0A9W5TE89"/>
<feature type="transmembrane region" description="Helical" evidence="8">
    <location>
        <begin position="289"/>
        <end position="311"/>
    </location>
</feature>
<dbReference type="Proteomes" id="UP001057455">
    <property type="component" value="Unassembled WGS sequence"/>
</dbReference>
<feature type="transmembrane region" description="Helical" evidence="8">
    <location>
        <begin position="123"/>
        <end position="145"/>
    </location>
</feature>
<dbReference type="GO" id="GO:0000139">
    <property type="term" value="C:Golgi membrane"/>
    <property type="evidence" value="ECO:0007669"/>
    <property type="project" value="TreeGrafter"/>
</dbReference>
<evidence type="ECO:0000256" key="8">
    <source>
        <dbReference type="SAM" id="Phobius"/>
    </source>
</evidence>
<evidence type="ECO:0000256" key="3">
    <source>
        <dbReference type="ARBA" id="ARBA00022692"/>
    </source>
</evidence>
<reference evidence="9" key="1">
    <citation type="submission" date="2019-12" db="EMBL/GenBank/DDBJ databases">
        <title>Genome sequence of Babesia ovis.</title>
        <authorList>
            <person name="Yamagishi J."/>
            <person name="Sevinc F."/>
            <person name="Xuan X."/>
        </authorList>
    </citation>
    <scope>NUCLEOTIDE SEQUENCE</scope>
    <source>
        <strain evidence="9">Selcuk</strain>
    </source>
</reference>
<dbReference type="PANTHER" id="PTHR10778:SF10">
    <property type="entry name" value="SOLUTE CARRIER FAMILY 35 MEMBER B1"/>
    <property type="match status" value="1"/>
</dbReference>
<feature type="region of interest" description="Disordered" evidence="7">
    <location>
        <begin position="1"/>
        <end position="35"/>
    </location>
</feature>
<evidence type="ECO:0000313" key="10">
    <source>
        <dbReference type="Proteomes" id="UP001057455"/>
    </source>
</evidence>
<evidence type="ECO:0000256" key="5">
    <source>
        <dbReference type="ARBA" id="ARBA00022989"/>
    </source>
</evidence>
<comment type="subcellular location">
    <subcellularLocation>
        <location evidence="1">Endoplasmic reticulum membrane</location>
        <topology evidence="1">Multi-pass membrane protein</topology>
    </subcellularLocation>
</comment>
<evidence type="ECO:0000256" key="1">
    <source>
        <dbReference type="ARBA" id="ARBA00004477"/>
    </source>
</evidence>
<dbReference type="PANTHER" id="PTHR10778">
    <property type="entry name" value="SOLUTE CARRIER FAMILY 35 MEMBER B"/>
    <property type="match status" value="1"/>
</dbReference>
<dbReference type="EMBL" id="BLIY01000015">
    <property type="protein sequence ID" value="GFE54339.1"/>
    <property type="molecule type" value="Genomic_DNA"/>
</dbReference>
<protein>
    <submittedName>
        <fullName evidence="9">UDP-galactose transporter</fullName>
    </submittedName>
</protein>
<dbReference type="GO" id="GO:0005460">
    <property type="term" value="F:UDP-glucose transmembrane transporter activity"/>
    <property type="evidence" value="ECO:0007669"/>
    <property type="project" value="TreeGrafter"/>
</dbReference>
<keyword evidence="3 8" id="KW-0812">Transmembrane</keyword>
<feature type="transmembrane region" description="Helical" evidence="8">
    <location>
        <begin position="203"/>
        <end position="221"/>
    </location>
</feature>
<gene>
    <name evidence="9" type="ORF">BaOVIS_017430</name>
</gene>
<keyword evidence="5 8" id="KW-1133">Transmembrane helix</keyword>
<keyword evidence="2" id="KW-0813">Transport</keyword>
<feature type="transmembrane region" description="Helical" evidence="8">
    <location>
        <begin position="326"/>
        <end position="348"/>
    </location>
</feature>
<evidence type="ECO:0000256" key="7">
    <source>
        <dbReference type="SAM" id="MobiDB-lite"/>
    </source>
</evidence>
<evidence type="ECO:0000313" key="9">
    <source>
        <dbReference type="EMBL" id="GFE54339.1"/>
    </source>
</evidence>
<feature type="transmembrane region" description="Helical" evidence="8">
    <location>
        <begin position="171"/>
        <end position="197"/>
    </location>
</feature>
<evidence type="ECO:0000256" key="6">
    <source>
        <dbReference type="ARBA" id="ARBA00023136"/>
    </source>
</evidence>